<feature type="domain" description="ChlI/MoxR AAA lid" evidence="2">
    <location>
        <begin position="254"/>
        <end position="334"/>
    </location>
</feature>
<feature type="domain" description="ATPase AAA-3" evidence="1">
    <location>
        <begin position="55"/>
        <end position="185"/>
    </location>
</feature>
<dbReference type="GO" id="GO:0005524">
    <property type="term" value="F:ATP binding"/>
    <property type="evidence" value="ECO:0007669"/>
    <property type="project" value="InterPro"/>
</dbReference>
<dbReference type="InterPro" id="IPR050764">
    <property type="entry name" value="CbbQ/NirQ/NorQ/GpvN"/>
</dbReference>
<gene>
    <name evidence="3" type="ORF">A2703_00795</name>
</gene>
<comment type="caution">
    <text evidence="3">The sequence shown here is derived from an EMBL/GenBank/DDBJ whole genome shotgun (WGS) entry which is preliminary data.</text>
</comment>
<reference evidence="3 4" key="1">
    <citation type="journal article" date="2016" name="Nat. Commun.">
        <title>Thousands of microbial genomes shed light on interconnected biogeochemical processes in an aquifer system.</title>
        <authorList>
            <person name="Anantharaman K."/>
            <person name="Brown C.T."/>
            <person name="Hug L.A."/>
            <person name="Sharon I."/>
            <person name="Castelle C.J."/>
            <person name="Probst A.J."/>
            <person name="Thomas B.C."/>
            <person name="Singh A."/>
            <person name="Wilkins M.J."/>
            <person name="Karaoz U."/>
            <person name="Brodie E.L."/>
            <person name="Williams K.H."/>
            <person name="Hubbard S.S."/>
            <person name="Banfield J.F."/>
        </authorList>
    </citation>
    <scope>NUCLEOTIDE SEQUENCE [LARGE SCALE GENOMIC DNA]</scope>
</reference>
<dbReference type="InterPro" id="IPR041628">
    <property type="entry name" value="ChlI/MoxR_AAA_lid"/>
</dbReference>
<dbReference type="EMBL" id="MFAG01000038">
    <property type="protein sequence ID" value="OGD71250.1"/>
    <property type="molecule type" value="Genomic_DNA"/>
</dbReference>
<dbReference type="GO" id="GO:0016887">
    <property type="term" value="F:ATP hydrolysis activity"/>
    <property type="evidence" value="ECO:0007669"/>
    <property type="project" value="InterPro"/>
</dbReference>
<name>A0A1F5EV52_9BACT</name>
<dbReference type="Gene3D" id="1.10.8.80">
    <property type="entry name" value="Magnesium chelatase subunit I, C-Terminal domain"/>
    <property type="match status" value="1"/>
</dbReference>
<dbReference type="SUPFAM" id="SSF52540">
    <property type="entry name" value="P-loop containing nucleoside triphosphate hydrolases"/>
    <property type="match status" value="1"/>
</dbReference>
<dbReference type="AlphaFoldDB" id="A0A1F5EV52"/>
<evidence type="ECO:0008006" key="5">
    <source>
        <dbReference type="Google" id="ProtNLM"/>
    </source>
</evidence>
<dbReference type="Proteomes" id="UP000177979">
    <property type="component" value="Unassembled WGS sequence"/>
</dbReference>
<proteinExistence type="predicted"/>
<dbReference type="PANTHER" id="PTHR42759">
    <property type="entry name" value="MOXR FAMILY PROTEIN"/>
    <property type="match status" value="1"/>
</dbReference>
<dbReference type="InterPro" id="IPR027417">
    <property type="entry name" value="P-loop_NTPase"/>
</dbReference>
<evidence type="ECO:0000259" key="1">
    <source>
        <dbReference type="Pfam" id="PF07726"/>
    </source>
</evidence>
<evidence type="ECO:0000259" key="2">
    <source>
        <dbReference type="Pfam" id="PF17863"/>
    </source>
</evidence>
<organism evidence="3 4">
    <name type="scientific">Candidatus Collierbacteria bacterium RIFCSPHIGHO2_01_FULL_50_25</name>
    <dbReference type="NCBI Taxonomy" id="1817722"/>
    <lineage>
        <taxon>Bacteria</taxon>
        <taxon>Candidatus Collieribacteriota</taxon>
    </lineage>
</organism>
<protein>
    <recommendedName>
        <fullName evidence="5">AAA+ ATPase domain-containing protein</fullName>
    </recommendedName>
</protein>
<evidence type="ECO:0000313" key="3">
    <source>
        <dbReference type="EMBL" id="OGD71250.1"/>
    </source>
</evidence>
<dbReference type="PIRSF" id="PIRSF002849">
    <property type="entry name" value="AAA_ATPase_chaperone_MoxR_prd"/>
    <property type="match status" value="1"/>
</dbReference>
<dbReference type="InterPro" id="IPR011703">
    <property type="entry name" value="ATPase_AAA-3"/>
</dbReference>
<dbReference type="Gene3D" id="3.40.50.300">
    <property type="entry name" value="P-loop containing nucleotide triphosphate hydrolases"/>
    <property type="match status" value="1"/>
</dbReference>
<evidence type="ECO:0000313" key="4">
    <source>
        <dbReference type="Proteomes" id="UP000177979"/>
    </source>
</evidence>
<dbReference type="STRING" id="1817722.A2703_00795"/>
<dbReference type="Pfam" id="PF17863">
    <property type="entry name" value="AAA_lid_2"/>
    <property type="match status" value="1"/>
</dbReference>
<dbReference type="PANTHER" id="PTHR42759:SF1">
    <property type="entry name" value="MAGNESIUM-CHELATASE SUBUNIT CHLD"/>
    <property type="match status" value="1"/>
</dbReference>
<dbReference type="Pfam" id="PF07726">
    <property type="entry name" value="AAA_3"/>
    <property type="match status" value="1"/>
</dbReference>
<accession>A0A1F5EV52</accession>
<sequence length="345" mass="39062">MKKTETLFRRSDQEALEAGRIISQAIQTEIRKVIRGSEHQHLIDVLIMALFADGHVLAEAPVGTAKTLTCSALARAIRCVFRKQQIRPDMLPSDLAGWMFYNQKTQEFEVQHGPFHGANLVLIDEVNRGTPKTMAALLEIMEERCVTIRGVTYPLEPLLMVLATQNPIEHEGTYDLPEAQLDRFLARHTFHNLSRETLIEILSDPDYHRSPGYLLQRIQPVTTPDEIIAVREAILANTYIEPRLIEYIAELCHATWEHNLVAYGVSPRGAKLLEKTAAIAAFMAGPRLTSDGTLGYYVTPEDVQEYAFDVLPHRIFMKPEARYDRDPMSPEDVVKKILDVIKPPV</sequence>